<dbReference type="InterPro" id="IPR016187">
    <property type="entry name" value="CTDL_fold"/>
</dbReference>
<dbReference type="SMART" id="SM00034">
    <property type="entry name" value="CLECT"/>
    <property type="match status" value="1"/>
</dbReference>
<dbReference type="InterPro" id="IPR001304">
    <property type="entry name" value="C-type_lectin-like"/>
</dbReference>
<sequence length="564" mass="62449">MIFNSLIVQKVVKSWIIDGLVFEEDIVYGLGTPQSNKVFESSDTDKVYTVADVKFELSNNSIIQSQNTEYISSDESIQDANRQIFLGTFGYDQNGLFNSGKISSKSAWDWEKTTYQQTGLVKESEDMYGYLSNNAISIENAGTEIGWFTAQSLIGNPGGSIEHLVANVKTTNGVYSEISTHKMEDFNQYRVSTYYEDNWYLNPISKSIINNPTIGADLTWNFGSSRYHLFKTSKTWSEAQTAAESLGGKLVEVETKAENDQLFSKVSGQITTAEFANTSGSDGGGAAYIWLGGSDGDTTSTQTSSEWNWKWSNSNVEISKSREEWGTGWGGTEPDDSQGFQHRLALGLEDWSRSNPGKYGSAGQWNDVSADNKLFYVVEVPTTNKSYAFKSSDYTFYDLGDDRYGIKTATGIDELTGVSSLSFADKDLSVLDDLKGTFDQVTGKDDVTGKTFRLYNAAFARFPDASGLEYWIRQRSSGANSERVVAQSFLGSAEFIELYGEDVSHANYVNNLYKNVLGREADTAGLNYWVGNLTNGIEERHEALLGFSESAENKGLFSEMTGLY</sequence>
<accession>Q46I01</accession>
<dbReference type="Gene3D" id="1.10.3130.20">
    <property type="entry name" value="Phycobilisome linker domain"/>
    <property type="match status" value="1"/>
</dbReference>
<keyword evidence="3" id="KW-1185">Reference proteome</keyword>
<gene>
    <name evidence="2" type="ordered locus">PMN2A_1389</name>
</gene>
<dbReference type="HOGENOM" id="CLU_483013_0_0_3"/>
<dbReference type="PROSITE" id="PS50041">
    <property type="entry name" value="C_TYPE_LECTIN_2"/>
    <property type="match status" value="1"/>
</dbReference>
<dbReference type="EMBL" id="CP000095">
    <property type="protein sequence ID" value="AAZ58877.1"/>
    <property type="molecule type" value="Genomic_DNA"/>
</dbReference>
<dbReference type="InterPro" id="IPR025282">
    <property type="entry name" value="DUF4214"/>
</dbReference>
<proteinExistence type="predicted"/>
<dbReference type="Pfam" id="PF13946">
    <property type="entry name" value="DUF4214"/>
    <property type="match status" value="1"/>
</dbReference>
<name>Q46I01_PROMT</name>
<feature type="domain" description="C-type lectin" evidence="1">
    <location>
        <begin position="222"/>
        <end position="379"/>
    </location>
</feature>
<dbReference type="PANTHER" id="PTHR22803">
    <property type="entry name" value="MANNOSE, PHOSPHOLIPASE, LECTIN RECEPTOR RELATED"/>
    <property type="match status" value="1"/>
</dbReference>
<dbReference type="KEGG" id="pmn:PMN2A_1389"/>
<dbReference type="InterPro" id="IPR016186">
    <property type="entry name" value="C-type_lectin-like/link_sf"/>
</dbReference>
<dbReference type="CDD" id="cd03603">
    <property type="entry name" value="CLECT_VCBS"/>
    <property type="match status" value="1"/>
</dbReference>
<dbReference type="Gene3D" id="3.10.100.10">
    <property type="entry name" value="Mannose-Binding Protein A, subunit A"/>
    <property type="match status" value="1"/>
</dbReference>
<dbReference type="GO" id="GO:0030246">
    <property type="term" value="F:carbohydrate binding"/>
    <property type="evidence" value="ECO:0007669"/>
    <property type="project" value="UniProtKB-KW"/>
</dbReference>
<evidence type="ECO:0000313" key="2">
    <source>
        <dbReference type="EMBL" id="AAZ58877.1"/>
    </source>
</evidence>
<dbReference type="AlphaFoldDB" id="Q46I01"/>
<dbReference type="Proteomes" id="UP000002535">
    <property type="component" value="Chromosome"/>
</dbReference>
<evidence type="ECO:0000259" key="1">
    <source>
        <dbReference type="PROSITE" id="PS50041"/>
    </source>
</evidence>
<dbReference type="InterPro" id="IPR034007">
    <property type="entry name" value="CTLD_bac"/>
</dbReference>
<dbReference type="InterPro" id="IPR050111">
    <property type="entry name" value="C-type_lectin/snaclec_domain"/>
</dbReference>
<dbReference type="InterPro" id="IPR038255">
    <property type="entry name" value="PBS_linker_sf"/>
</dbReference>
<dbReference type="OrthoDB" id="177750at2"/>
<protein>
    <submittedName>
        <fullName evidence="2">C-type lectin</fullName>
    </submittedName>
</protein>
<evidence type="ECO:0000313" key="3">
    <source>
        <dbReference type="Proteomes" id="UP000002535"/>
    </source>
</evidence>
<dbReference type="STRING" id="59920.PMN2A_1389"/>
<reference evidence="2 3" key="1">
    <citation type="journal article" date="2007" name="PLoS Genet.">
        <title>Patterns and implications of gene gain and loss in the evolution of Prochlorococcus.</title>
        <authorList>
            <person name="Kettler G.C."/>
            <person name="Martiny A.C."/>
            <person name="Huang K."/>
            <person name="Zucker J."/>
            <person name="Coleman M.L."/>
            <person name="Rodrigue S."/>
            <person name="Chen F."/>
            <person name="Lapidus A."/>
            <person name="Ferriera S."/>
            <person name="Johnson J."/>
            <person name="Steglich C."/>
            <person name="Church G.M."/>
            <person name="Richardson P."/>
            <person name="Chisholm S.W."/>
        </authorList>
    </citation>
    <scope>NUCLEOTIDE SEQUENCE [LARGE SCALE GENOMIC DNA]</scope>
    <source>
        <strain evidence="2 3">NATL2A</strain>
    </source>
</reference>
<organism evidence="2 3">
    <name type="scientific">Prochlorococcus marinus (strain NATL2A)</name>
    <dbReference type="NCBI Taxonomy" id="59920"/>
    <lineage>
        <taxon>Bacteria</taxon>
        <taxon>Bacillati</taxon>
        <taxon>Cyanobacteriota</taxon>
        <taxon>Cyanophyceae</taxon>
        <taxon>Synechococcales</taxon>
        <taxon>Prochlorococcaceae</taxon>
        <taxon>Prochlorococcus</taxon>
    </lineage>
</organism>
<dbReference type="SUPFAM" id="SSF56436">
    <property type="entry name" value="C-type lectin-like"/>
    <property type="match status" value="1"/>
</dbReference>